<evidence type="ECO:0000313" key="2">
    <source>
        <dbReference type="EMBL" id="CAA9474641.1"/>
    </source>
</evidence>
<reference evidence="2" key="1">
    <citation type="submission" date="2020-02" db="EMBL/GenBank/DDBJ databases">
        <authorList>
            <person name="Meier V. D."/>
        </authorList>
    </citation>
    <scope>NUCLEOTIDE SEQUENCE</scope>
    <source>
        <strain evidence="2">AVDCRST_MAG13</strain>
    </source>
</reference>
<protein>
    <submittedName>
        <fullName evidence="2">Uncharacterized protein</fullName>
    </submittedName>
</protein>
<feature type="compositionally biased region" description="Basic and acidic residues" evidence="1">
    <location>
        <begin position="97"/>
        <end position="114"/>
    </location>
</feature>
<sequence length="141" mass="14823">MQEDRRTPVRLVRAAVEQHRPTGDHLPALGEPADRGGVGRRVRGGQAADRAALEQDHHRVVPAAPRGGPHERGDALPASGHVAAASGGSLAAAREAGPVDHLDDRPALQDDRLHAARPSAAKARQDPHAGTVDRPTHRNPA</sequence>
<name>A0A6J4RRY9_9ACTN</name>
<organism evidence="2">
    <name type="scientific">uncultured Solirubrobacteraceae bacterium</name>
    <dbReference type="NCBI Taxonomy" id="1162706"/>
    <lineage>
        <taxon>Bacteria</taxon>
        <taxon>Bacillati</taxon>
        <taxon>Actinomycetota</taxon>
        <taxon>Thermoleophilia</taxon>
        <taxon>Solirubrobacterales</taxon>
        <taxon>Solirubrobacteraceae</taxon>
        <taxon>environmental samples</taxon>
    </lineage>
</organism>
<proteinExistence type="predicted"/>
<accession>A0A6J4RRY9</accession>
<evidence type="ECO:0000256" key="1">
    <source>
        <dbReference type="SAM" id="MobiDB-lite"/>
    </source>
</evidence>
<dbReference type="AlphaFoldDB" id="A0A6J4RRY9"/>
<dbReference type="EMBL" id="CADCVO010000106">
    <property type="protein sequence ID" value="CAA9474641.1"/>
    <property type="molecule type" value="Genomic_DNA"/>
</dbReference>
<feature type="region of interest" description="Disordered" evidence="1">
    <location>
        <begin position="15"/>
        <end position="141"/>
    </location>
</feature>
<feature type="compositionally biased region" description="Low complexity" evidence="1">
    <location>
        <begin position="78"/>
        <end position="96"/>
    </location>
</feature>
<gene>
    <name evidence="2" type="ORF">AVDCRST_MAG13-725</name>
</gene>